<comment type="caution">
    <text evidence="1">The sequence shown here is derived from an EMBL/GenBank/DDBJ whole genome shotgun (WGS) entry which is preliminary data.</text>
</comment>
<organism evidence="1 2">
    <name type="scientific">Trichostrongylus colubriformis</name>
    <name type="common">Black scour worm</name>
    <dbReference type="NCBI Taxonomy" id="6319"/>
    <lineage>
        <taxon>Eukaryota</taxon>
        <taxon>Metazoa</taxon>
        <taxon>Ecdysozoa</taxon>
        <taxon>Nematoda</taxon>
        <taxon>Chromadorea</taxon>
        <taxon>Rhabditida</taxon>
        <taxon>Rhabditina</taxon>
        <taxon>Rhabditomorpha</taxon>
        <taxon>Strongyloidea</taxon>
        <taxon>Trichostrongylidae</taxon>
        <taxon>Trichostrongylus</taxon>
    </lineage>
</organism>
<sequence length="69" mass="8108">MEEAKEELDAAVLQAKKSCISIQQKVWDSEKHGLLPSEDLYVRRYIYAVTVARRTRFFNGVRQFFSQIL</sequence>
<name>A0AAN8FJJ7_TRICO</name>
<keyword evidence="2" id="KW-1185">Reference proteome</keyword>
<dbReference type="EMBL" id="WIXE01024908">
    <property type="protein sequence ID" value="KAK5965183.1"/>
    <property type="molecule type" value="Genomic_DNA"/>
</dbReference>
<dbReference type="Proteomes" id="UP001331761">
    <property type="component" value="Unassembled WGS sequence"/>
</dbReference>
<proteinExistence type="predicted"/>
<accession>A0AAN8FJJ7</accession>
<gene>
    <name evidence="1" type="ORF">GCK32_022328</name>
</gene>
<protein>
    <submittedName>
        <fullName evidence="1">Uncharacterized protein</fullName>
    </submittedName>
</protein>
<dbReference type="AlphaFoldDB" id="A0AAN8FJJ7"/>
<reference evidence="1 2" key="1">
    <citation type="submission" date="2019-10" db="EMBL/GenBank/DDBJ databases">
        <title>Assembly and Annotation for the nematode Trichostrongylus colubriformis.</title>
        <authorList>
            <person name="Martin J."/>
        </authorList>
    </citation>
    <scope>NUCLEOTIDE SEQUENCE [LARGE SCALE GENOMIC DNA]</scope>
    <source>
        <strain evidence="1">G859</strain>
        <tissue evidence="1">Whole worm</tissue>
    </source>
</reference>
<evidence type="ECO:0000313" key="2">
    <source>
        <dbReference type="Proteomes" id="UP001331761"/>
    </source>
</evidence>
<evidence type="ECO:0000313" key="1">
    <source>
        <dbReference type="EMBL" id="KAK5965183.1"/>
    </source>
</evidence>